<feature type="transmembrane region" description="Helical" evidence="6">
    <location>
        <begin position="171"/>
        <end position="190"/>
    </location>
</feature>
<organism evidence="7 8">
    <name type="scientific">Cohnella soli</name>
    <dbReference type="NCBI Taxonomy" id="425005"/>
    <lineage>
        <taxon>Bacteria</taxon>
        <taxon>Bacillati</taxon>
        <taxon>Bacillota</taxon>
        <taxon>Bacilli</taxon>
        <taxon>Bacillales</taxon>
        <taxon>Paenibacillaceae</taxon>
        <taxon>Cohnella</taxon>
    </lineage>
</organism>
<keyword evidence="8" id="KW-1185">Reference proteome</keyword>
<feature type="transmembrane region" description="Helical" evidence="6">
    <location>
        <begin position="355"/>
        <end position="374"/>
    </location>
</feature>
<evidence type="ECO:0000313" key="7">
    <source>
        <dbReference type="EMBL" id="MFC5401545.1"/>
    </source>
</evidence>
<feature type="transmembrane region" description="Helical" evidence="6">
    <location>
        <begin position="271"/>
        <end position="292"/>
    </location>
</feature>
<keyword evidence="3 6" id="KW-0812">Transmembrane</keyword>
<evidence type="ECO:0000256" key="2">
    <source>
        <dbReference type="ARBA" id="ARBA00022475"/>
    </source>
</evidence>
<feature type="transmembrane region" description="Helical" evidence="6">
    <location>
        <begin position="243"/>
        <end position="265"/>
    </location>
</feature>
<evidence type="ECO:0000256" key="6">
    <source>
        <dbReference type="SAM" id="Phobius"/>
    </source>
</evidence>
<protein>
    <submittedName>
        <fullName evidence="7">Flippase</fullName>
    </submittedName>
</protein>
<comment type="caution">
    <text evidence="7">The sequence shown here is derived from an EMBL/GenBank/DDBJ whole genome shotgun (WGS) entry which is preliminary data.</text>
</comment>
<feature type="transmembrane region" description="Helical" evidence="6">
    <location>
        <begin position="313"/>
        <end position="335"/>
    </location>
</feature>
<evidence type="ECO:0000313" key="8">
    <source>
        <dbReference type="Proteomes" id="UP001596113"/>
    </source>
</evidence>
<dbReference type="Pfam" id="PF01943">
    <property type="entry name" value="Polysacc_synt"/>
    <property type="match status" value="1"/>
</dbReference>
<feature type="transmembrane region" description="Helical" evidence="6">
    <location>
        <begin position="386"/>
        <end position="405"/>
    </location>
</feature>
<reference evidence="8" key="1">
    <citation type="journal article" date="2019" name="Int. J. Syst. Evol. Microbiol.">
        <title>The Global Catalogue of Microorganisms (GCM) 10K type strain sequencing project: providing services to taxonomists for standard genome sequencing and annotation.</title>
        <authorList>
            <consortium name="The Broad Institute Genomics Platform"/>
            <consortium name="The Broad Institute Genome Sequencing Center for Infectious Disease"/>
            <person name="Wu L."/>
            <person name="Ma J."/>
        </authorList>
    </citation>
    <scope>NUCLEOTIDE SEQUENCE [LARGE SCALE GENOMIC DNA]</scope>
    <source>
        <strain evidence="8">CGMCC 1.18575</strain>
    </source>
</reference>
<dbReference type="EMBL" id="JBHSMI010000003">
    <property type="protein sequence ID" value="MFC5401545.1"/>
    <property type="molecule type" value="Genomic_DNA"/>
</dbReference>
<dbReference type="PANTHER" id="PTHR30250:SF11">
    <property type="entry name" value="O-ANTIGEN TRANSPORTER-RELATED"/>
    <property type="match status" value="1"/>
</dbReference>
<keyword evidence="2" id="KW-1003">Cell membrane</keyword>
<evidence type="ECO:0000256" key="5">
    <source>
        <dbReference type="ARBA" id="ARBA00023136"/>
    </source>
</evidence>
<proteinExistence type="predicted"/>
<keyword evidence="5 6" id="KW-0472">Membrane</keyword>
<sequence>MKAAPITASSRPSHNVARILARKGGTAFLLNASGMVIAFLLQVLLARELGVDGYGHYAYVMTVLTFLVFPAKLGFDTTIVRYVAAYRSREQWGEVKGLLRYSNRWSVGLSLAVVGVGFVALWLYSDRVERELYDTFVIGLTFVPFLALATLRQSALQALNEVLYAQMPEKIIRPVLLAGCLYAAVHLGTVSSNAPTAMSLFGFSLLATYALGAWVLRRKTANQLKDVQPAFQRKEWMRTSLSLMANAGIYLILGQMGVLMMGMYLGTDDSGILSAAVRVASLVTFAMTAINMTAAPLMSAAYAENDMKRLQRVCTASGIASLAFAGAVLLVFLIFGREVMAVFGADFRAGYIPLLIMSAGQFVSALCGQTGMVMTMTGHQGILTKALIVSALLNVGLNAVLIPAYGMNGAAAAMCVAGSFWPIAMVFVVKRKLGIETSVLQAIFNRKRGGRQ</sequence>
<feature type="transmembrane region" description="Helical" evidence="6">
    <location>
        <begin position="105"/>
        <end position="125"/>
    </location>
</feature>
<feature type="transmembrane region" description="Helical" evidence="6">
    <location>
        <begin position="196"/>
        <end position="216"/>
    </location>
</feature>
<feature type="transmembrane region" description="Helical" evidence="6">
    <location>
        <begin position="131"/>
        <end position="151"/>
    </location>
</feature>
<dbReference type="PANTHER" id="PTHR30250">
    <property type="entry name" value="PST FAMILY PREDICTED COLANIC ACID TRANSPORTER"/>
    <property type="match status" value="1"/>
</dbReference>
<dbReference type="CDD" id="cd13128">
    <property type="entry name" value="MATE_Wzx_like"/>
    <property type="match status" value="1"/>
</dbReference>
<feature type="transmembrane region" description="Helical" evidence="6">
    <location>
        <begin position="27"/>
        <end position="45"/>
    </location>
</feature>
<dbReference type="InterPro" id="IPR050833">
    <property type="entry name" value="Poly_Biosynth_Transport"/>
</dbReference>
<name>A0ABW0HK29_9BACL</name>
<comment type="subcellular location">
    <subcellularLocation>
        <location evidence="1">Cell membrane</location>
        <topology evidence="1">Multi-pass membrane protein</topology>
    </subcellularLocation>
</comment>
<evidence type="ECO:0000256" key="4">
    <source>
        <dbReference type="ARBA" id="ARBA00022989"/>
    </source>
</evidence>
<dbReference type="Proteomes" id="UP001596113">
    <property type="component" value="Unassembled WGS sequence"/>
</dbReference>
<keyword evidence="4 6" id="KW-1133">Transmembrane helix</keyword>
<feature type="transmembrane region" description="Helical" evidence="6">
    <location>
        <begin position="411"/>
        <end position="429"/>
    </location>
</feature>
<evidence type="ECO:0000256" key="1">
    <source>
        <dbReference type="ARBA" id="ARBA00004651"/>
    </source>
</evidence>
<dbReference type="RefSeq" id="WP_378129206.1">
    <property type="nucleotide sequence ID" value="NZ_JBHSMI010000003.1"/>
</dbReference>
<evidence type="ECO:0000256" key="3">
    <source>
        <dbReference type="ARBA" id="ARBA00022692"/>
    </source>
</evidence>
<dbReference type="InterPro" id="IPR002797">
    <property type="entry name" value="Polysacc_synth"/>
</dbReference>
<feature type="transmembrane region" description="Helical" evidence="6">
    <location>
        <begin position="57"/>
        <end position="84"/>
    </location>
</feature>
<accession>A0ABW0HK29</accession>
<gene>
    <name evidence="7" type="ORF">ACFPOF_02260</name>
</gene>